<feature type="domain" description="DUF3700" evidence="1">
    <location>
        <begin position="2"/>
        <end position="226"/>
    </location>
</feature>
<dbReference type="SMART" id="SM01172">
    <property type="entry name" value="DUF3700"/>
    <property type="match status" value="1"/>
</dbReference>
<name>A0A7C8YYS8_OPUST</name>
<dbReference type="Gene3D" id="3.60.20.10">
    <property type="entry name" value="Glutamine Phosphoribosylpyrophosphate, subunit 1, domain 1"/>
    <property type="match status" value="1"/>
</dbReference>
<dbReference type="InterPro" id="IPR044828">
    <property type="entry name" value="TSJT1-like"/>
</dbReference>
<dbReference type="SUPFAM" id="SSF56235">
    <property type="entry name" value="N-terminal nucleophile aminohydrolases (Ntn hydrolases)"/>
    <property type="match status" value="1"/>
</dbReference>
<proteinExistence type="predicted"/>
<dbReference type="Pfam" id="PF12481">
    <property type="entry name" value="DUF3700"/>
    <property type="match status" value="1"/>
</dbReference>
<dbReference type="PANTHER" id="PTHR45952:SF4">
    <property type="entry name" value="ALUMINUM INDUCED PROTEIN WITH YGL AND LRDR MOTIFS"/>
    <property type="match status" value="1"/>
</dbReference>
<dbReference type="EMBL" id="GISG01069443">
    <property type="protein sequence ID" value="MBA4629375.1"/>
    <property type="molecule type" value="Transcribed_RNA"/>
</dbReference>
<evidence type="ECO:0000259" key="1">
    <source>
        <dbReference type="SMART" id="SM01172"/>
    </source>
</evidence>
<organism evidence="2">
    <name type="scientific">Opuntia streptacantha</name>
    <name type="common">Prickly pear cactus</name>
    <name type="synonym">Opuntia cardona</name>
    <dbReference type="NCBI Taxonomy" id="393608"/>
    <lineage>
        <taxon>Eukaryota</taxon>
        <taxon>Viridiplantae</taxon>
        <taxon>Streptophyta</taxon>
        <taxon>Embryophyta</taxon>
        <taxon>Tracheophyta</taxon>
        <taxon>Spermatophyta</taxon>
        <taxon>Magnoliopsida</taxon>
        <taxon>eudicotyledons</taxon>
        <taxon>Gunneridae</taxon>
        <taxon>Pentapetalae</taxon>
        <taxon>Caryophyllales</taxon>
        <taxon>Cactineae</taxon>
        <taxon>Cactaceae</taxon>
        <taxon>Opuntioideae</taxon>
        <taxon>Opuntia</taxon>
    </lineage>
</organism>
<reference evidence="2" key="1">
    <citation type="journal article" date="2013" name="J. Plant Res.">
        <title>Effect of fungi and light on seed germination of three Opuntia species from semiarid lands of central Mexico.</title>
        <authorList>
            <person name="Delgado-Sanchez P."/>
            <person name="Jimenez-Bremont J.F."/>
            <person name="Guerrero-Gonzalez Mde L."/>
            <person name="Flores J."/>
        </authorList>
    </citation>
    <scope>NUCLEOTIDE SEQUENCE</scope>
    <source>
        <tissue evidence="2">Cladode</tissue>
    </source>
</reference>
<reference evidence="2" key="2">
    <citation type="submission" date="2020-07" db="EMBL/GenBank/DDBJ databases">
        <authorList>
            <person name="Vera ALvarez R."/>
            <person name="Arias-Moreno D.M."/>
            <person name="Jimenez-Jacinto V."/>
            <person name="Jimenez-Bremont J.F."/>
            <person name="Swaminathan K."/>
            <person name="Moose S.P."/>
            <person name="Guerrero-Gonzalez M.L."/>
            <person name="Marino-Ramirez L."/>
            <person name="Landsman D."/>
            <person name="Rodriguez-Kessler M."/>
            <person name="Delgado-Sanchez P."/>
        </authorList>
    </citation>
    <scope>NUCLEOTIDE SEQUENCE</scope>
    <source>
        <tissue evidence="2">Cladode</tissue>
    </source>
</reference>
<dbReference type="InterPro" id="IPR024286">
    <property type="entry name" value="DUF3700"/>
</dbReference>
<dbReference type="InterPro" id="IPR029055">
    <property type="entry name" value="Ntn_hydrolases_N"/>
</dbReference>
<dbReference type="PANTHER" id="PTHR45952">
    <property type="entry name" value="ALUMINUM INDUCED PROTEIN WITH YGL AND LRDR MOTIFS"/>
    <property type="match status" value="1"/>
</dbReference>
<dbReference type="AlphaFoldDB" id="A0A7C8YYS8"/>
<evidence type="ECO:0000313" key="2">
    <source>
        <dbReference type="EMBL" id="MBA4629375.1"/>
    </source>
</evidence>
<accession>A0A7C8YYS8</accession>
<sequence length="252" mass="27336">MLAVFDKSVAKCPEGLKNAESEAINALKDDVLLHHFSSIHSGAVSINLAGAGIMAFSSDKQNPLLPRLFGAVDNIFCLFQGNIENIASLKHLYGLTKTANEVSIIIEAYRALRDRGTNPADHVLRSIEGKFAFIIFDGSARITFISVDADGGVPLFWGMDAEDSLVLSDDAEVVKKACGRSYAPFPKGCFFTSSGGLRSFEHPLKELKPVPWMDGSGQQCGSTYVVFEDSKKNPKQMGMPRVGSDADWSNQL</sequence>
<protein>
    <recommendedName>
        <fullName evidence="1">DUF3700 domain-containing protein</fullName>
    </recommendedName>
</protein>